<comment type="caution">
    <text evidence="5">The sequence shown here is derived from an EMBL/GenBank/DDBJ whole genome shotgun (WGS) entry which is preliminary data.</text>
</comment>
<evidence type="ECO:0000313" key="5">
    <source>
        <dbReference type="EMBL" id="MBP2257335.1"/>
    </source>
</evidence>
<dbReference type="InterPro" id="IPR029045">
    <property type="entry name" value="ClpP/crotonase-like_dom_sf"/>
</dbReference>
<dbReference type="CDD" id="cd06558">
    <property type="entry name" value="crotonase-like"/>
    <property type="match status" value="1"/>
</dbReference>
<sequence>MEDVLFKIHDNGIAEIILNRPKALNSLNTSMLLKMKEKILAWQDDTRVSAVLLSGSGEKGFCAGGDIKKLYAAKDSDENMKEALEFFDIEYEVDLLVSEFNKPIVAILDGIVMGGGVGLSYGASHRIITEKTKWAMPEMNIGFFPDVGAAYFLNQAPGYIGRYLALTSEIIRGEDIVYSNAVQHYIPSDRLPQFKETLLQADCQVEKIYDHLDKIIQEYAEPINQEKSNLANLRSMIDEHFRHESVETIIESLTNSTDEFSVNTKNTILEKSPTSLKVTLAQLIKGEGQSFKTCLETDKRIVKNFLNHADFYEGVRSVIIDKGQNPKYQYKQLSDVSGELVKSFFV</sequence>
<protein>
    <recommendedName>
        <fullName evidence="2">3-hydroxyisobutyryl-CoA hydrolase</fullName>
        <ecNumber evidence="2">3.1.2.4</ecNumber>
    </recommendedName>
</protein>
<gene>
    <name evidence="5" type="ORF">J2Z81_001283</name>
</gene>
<dbReference type="PANTHER" id="PTHR43176">
    <property type="entry name" value="3-HYDROXYISOBUTYRYL-COA HYDROLASE-RELATED"/>
    <property type="match status" value="1"/>
</dbReference>
<keyword evidence="3" id="KW-0378">Hydrolase</keyword>
<dbReference type="Gene3D" id="3.90.226.10">
    <property type="entry name" value="2-enoyl-CoA Hydratase, Chain A, domain 1"/>
    <property type="match status" value="1"/>
</dbReference>
<comment type="catalytic activity">
    <reaction evidence="1">
        <text>3-hydroxy-2-methylpropanoyl-CoA + H2O = 3-hydroxy-2-methylpropanoate + CoA + H(+)</text>
        <dbReference type="Rhea" id="RHEA:20888"/>
        <dbReference type="ChEBI" id="CHEBI:11805"/>
        <dbReference type="ChEBI" id="CHEBI:15377"/>
        <dbReference type="ChEBI" id="CHEBI:15378"/>
        <dbReference type="ChEBI" id="CHEBI:57287"/>
        <dbReference type="ChEBI" id="CHEBI:57340"/>
        <dbReference type="EC" id="3.1.2.4"/>
    </reaction>
</comment>
<evidence type="ECO:0000259" key="4">
    <source>
        <dbReference type="Pfam" id="PF16113"/>
    </source>
</evidence>
<evidence type="ECO:0000313" key="6">
    <source>
        <dbReference type="Proteomes" id="UP001519294"/>
    </source>
</evidence>
<dbReference type="PANTHER" id="PTHR43176:SF3">
    <property type="entry name" value="3-HYDROXYISOBUTYRYL-COA HYDROLASE, MITOCHONDRIAL"/>
    <property type="match status" value="1"/>
</dbReference>
<dbReference type="InterPro" id="IPR032259">
    <property type="entry name" value="HIBYL-CoA-H"/>
</dbReference>
<dbReference type="EC" id="3.1.2.4" evidence="2"/>
<dbReference type="Proteomes" id="UP001519294">
    <property type="component" value="Unassembled WGS sequence"/>
</dbReference>
<evidence type="ECO:0000256" key="1">
    <source>
        <dbReference type="ARBA" id="ARBA00001709"/>
    </source>
</evidence>
<keyword evidence="6" id="KW-1185">Reference proteome</keyword>
<evidence type="ECO:0000256" key="3">
    <source>
        <dbReference type="ARBA" id="ARBA00022801"/>
    </source>
</evidence>
<organism evidence="5 6">
    <name type="scientific">Virgibacillus alimentarius</name>
    <dbReference type="NCBI Taxonomy" id="698769"/>
    <lineage>
        <taxon>Bacteria</taxon>
        <taxon>Bacillati</taxon>
        <taxon>Bacillota</taxon>
        <taxon>Bacilli</taxon>
        <taxon>Bacillales</taxon>
        <taxon>Bacillaceae</taxon>
        <taxon>Virgibacillus</taxon>
    </lineage>
</organism>
<dbReference type="NCBIfam" id="NF004127">
    <property type="entry name" value="PRK05617.1"/>
    <property type="match status" value="1"/>
</dbReference>
<name>A0ABS4S779_9BACI</name>
<proteinExistence type="predicted"/>
<dbReference type="InterPro" id="IPR045004">
    <property type="entry name" value="ECH_dom"/>
</dbReference>
<accession>A0ABS4S779</accession>
<evidence type="ECO:0000256" key="2">
    <source>
        <dbReference type="ARBA" id="ARBA00011915"/>
    </source>
</evidence>
<dbReference type="Pfam" id="PF16113">
    <property type="entry name" value="ECH_2"/>
    <property type="match status" value="1"/>
</dbReference>
<dbReference type="SUPFAM" id="SSF52096">
    <property type="entry name" value="ClpP/crotonase"/>
    <property type="match status" value="1"/>
</dbReference>
<dbReference type="EMBL" id="JAGIKX010000007">
    <property type="protein sequence ID" value="MBP2257335.1"/>
    <property type="molecule type" value="Genomic_DNA"/>
</dbReference>
<reference evidence="5 6" key="1">
    <citation type="submission" date="2021-03" db="EMBL/GenBank/DDBJ databases">
        <title>Genomic Encyclopedia of Type Strains, Phase IV (KMG-IV): sequencing the most valuable type-strain genomes for metagenomic binning, comparative biology and taxonomic classification.</title>
        <authorList>
            <person name="Goeker M."/>
        </authorList>
    </citation>
    <scope>NUCLEOTIDE SEQUENCE [LARGE SCALE GENOMIC DNA]</scope>
    <source>
        <strain evidence="5 6">DSM 25790</strain>
    </source>
</reference>
<dbReference type="RefSeq" id="WP_226981265.1">
    <property type="nucleotide sequence ID" value="NZ_JAGIKX010000007.1"/>
</dbReference>
<feature type="domain" description="Enoyl-CoA hydratase/isomerase" evidence="4">
    <location>
        <begin position="15"/>
        <end position="345"/>
    </location>
</feature>